<gene>
    <name evidence="4" type="ORF">J2S17_005940</name>
</gene>
<dbReference type="PROSITE" id="PS00455">
    <property type="entry name" value="AMP_BINDING"/>
    <property type="match status" value="1"/>
</dbReference>
<dbReference type="Gene3D" id="2.30.38.10">
    <property type="entry name" value="Luciferase, Domain 3"/>
    <property type="match status" value="1"/>
</dbReference>
<dbReference type="SUPFAM" id="SSF52777">
    <property type="entry name" value="CoA-dependent acyltransferases"/>
    <property type="match status" value="2"/>
</dbReference>
<dbReference type="EMBL" id="JAUSUB010000068">
    <property type="protein sequence ID" value="MDQ0273979.1"/>
    <property type="molecule type" value="Genomic_DNA"/>
</dbReference>
<feature type="domain" description="Condensation" evidence="3">
    <location>
        <begin position="8"/>
        <end position="451"/>
    </location>
</feature>
<evidence type="ECO:0000259" key="3">
    <source>
        <dbReference type="Pfam" id="PF00668"/>
    </source>
</evidence>
<dbReference type="NCBIfam" id="TIGR01733">
    <property type="entry name" value="AA-adenyl-dom"/>
    <property type="match status" value="1"/>
</dbReference>
<dbReference type="Pfam" id="PF00501">
    <property type="entry name" value="AMP-binding"/>
    <property type="match status" value="1"/>
</dbReference>
<dbReference type="InterPro" id="IPR020459">
    <property type="entry name" value="AMP-binding"/>
</dbReference>
<evidence type="ECO:0000259" key="2">
    <source>
        <dbReference type="Pfam" id="PF00501"/>
    </source>
</evidence>
<dbReference type="PRINTS" id="PR00154">
    <property type="entry name" value="AMPBINDING"/>
</dbReference>
<dbReference type="CDD" id="cd19543">
    <property type="entry name" value="DCL_NRPS"/>
    <property type="match status" value="1"/>
</dbReference>
<reference evidence="4 5" key="1">
    <citation type="submission" date="2023-07" db="EMBL/GenBank/DDBJ databases">
        <title>Genomic Encyclopedia of Type Strains, Phase IV (KMG-IV): sequencing the most valuable type-strain genomes for metagenomic binning, comparative biology and taxonomic classification.</title>
        <authorList>
            <person name="Goeker M."/>
        </authorList>
    </citation>
    <scope>NUCLEOTIDE SEQUENCE [LARGE SCALE GENOMIC DNA]</scope>
    <source>
        <strain evidence="4 5">DSM 23494</strain>
    </source>
</reference>
<dbReference type="InterPro" id="IPR023213">
    <property type="entry name" value="CAT-like_dom_sf"/>
</dbReference>
<dbReference type="PANTHER" id="PTHR45527">
    <property type="entry name" value="NONRIBOSOMAL PEPTIDE SYNTHETASE"/>
    <property type="match status" value="1"/>
</dbReference>
<protein>
    <submittedName>
        <fullName evidence="4">Amino acid adenylation domain-containing protein</fullName>
    </submittedName>
</protein>
<evidence type="ECO:0000313" key="5">
    <source>
        <dbReference type="Proteomes" id="UP001238088"/>
    </source>
</evidence>
<dbReference type="InterPro" id="IPR045851">
    <property type="entry name" value="AMP-bd_C_sf"/>
</dbReference>
<dbReference type="Gene3D" id="3.30.559.30">
    <property type="entry name" value="Nonribosomal peptide synthetase, condensation domain"/>
    <property type="match status" value="1"/>
</dbReference>
<evidence type="ECO:0000256" key="1">
    <source>
        <dbReference type="ARBA" id="ARBA00006432"/>
    </source>
</evidence>
<dbReference type="Gene3D" id="3.40.50.980">
    <property type="match status" value="2"/>
</dbReference>
<dbReference type="SUPFAM" id="SSF56801">
    <property type="entry name" value="Acetyl-CoA synthetase-like"/>
    <property type="match status" value="1"/>
</dbReference>
<dbReference type="InterPro" id="IPR010071">
    <property type="entry name" value="AA_adenyl_dom"/>
</dbReference>
<feature type="non-terminal residue" evidence="4">
    <location>
        <position position="916"/>
    </location>
</feature>
<dbReference type="RefSeq" id="WP_307480773.1">
    <property type="nucleotide sequence ID" value="NZ_JAUSUB010000068.1"/>
</dbReference>
<comment type="similarity">
    <text evidence="1">Belongs to the ATP-dependent AMP-binding enzyme family.</text>
</comment>
<sequence>MGEKINIKNIYELTPLQEGMVFNHIVNKESHAYLEQVEINLEGNVDIQCFESSFQEMVNRHDIFRTIFRYSKLEKPLQIVLSERKAAFYFEDLSTFENIEIESKIKDYKIKDFEKSFILDKDSLIRIKLFKQNESLYTVLISFHHIIMDGWGLATVLKEWFEIYSYLMNRHPISLPNSFPFSDYIVWLRNQNHETASQYWENFLKDYNTKAGIMPALKKKEVENQYNHLEHIEVFDSPLTKSLGTLAKTNKVTLNTIIRSIWGLLLQKYNNTDDVVFGTIVSGRPSELNGIEQAVGLFINTVPVRIKAVPSKTFTDLLSKVHEDSQEENKFHYYPLYECFSKSELKNELIDHVIAFENYPLDKQLLSGGRELGFSINNFNIFEQTNYDFNMNIFPGDQITLKITYNGHVFQTQYIEQICNHFKRLANNIVQNPDKLISDYEILTKEEISELLQNKTEVKYPKDKTIHELFEIQASLNPNKIAVVLDESYLTYNELNLKANILAFHLRQRGVNKQEPVGLIADKSIDTIIAMLAILKLGACYVPLDPFSPMNRISYILNDCATRFVIAHSHWISPIGFSGEVINIQSGKDENNYPKIFSPDIGSTPNDLAYIIYTSGTTGKPKGVMVEHRNVTSLIMNNKIPFSFSNKDVWTLFHSFSFDFSVWEMYGALLHGGTCIIVPKETAQDPKAFLNLLKTEKVTVLNQTPAAFTHLIEEVREGKEVNLSLRYIIFGGEALKPAMLLPWKQLYPHTKLINMYGITETTVHVTHKEITLNNMSDNSSYIGKELPTLAAYVLNKEMQIVPKGTIGELYIGGEGVSRGYINREKLNNERFIQNPYNASELLYRSGDIVRRMLNGEMEYLGRIDNQIKIRGHRIEIGEIENQLLFHPNINEATVLAYQDHNDTNFLCAYLVTGEKI</sequence>
<dbReference type="InterPro" id="IPR020845">
    <property type="entry name" value="AMP-binding_CS"/>
</dbReference>
<feature type="domain" description="AMP-dependent synthetase/ligase" evidence="2">
    <location>
        <begin position="470"/>
        <end position="820"/>
    </location>
</feature>
<evidence type="ECO:0000313" key="4">
    <source>
        <dbReference type="EMBL" id="MDQ0273979.1"/>
    </source>
</evidence>
<dbReference type="Proteomes" id="UP001238088">
    <property type="component" value="Unassembled WGS sequence"/>
</dbReference>
<dbReference type="Gene3D" id="3.30.559.10">
    <property type="entry name" value="Chloramphenicol acetyltransferase-like domain"/>
    <property type="match status" value="1"/>
</dbReference>
<accession>A0ABU0ASY4</accession>
<organism evidence="4 5">
    <name type="scientific">Cytobacillus purgationiresistens</name>
    <dbReference type="NCBI Taxonomy" id="863449"/>
    <lineage>
        <taxon>Bacteria</taxon>
        <taxon>Bacillati</taxon>
        <taxon>Bacillota</taxon>
        <taxon>Bacilli</taxon>
        <taxon>Bacillales</taxon>
        <taxon>Bacillaceae</taxon>
        <taxon>Cytobacillus</taxon>
    </lineage>
</organism>
<comment type="caution">
    <text evidence="4">The sequence shown here is derived from an EMBL/GenBank/DDBJ whole genome shotgun (WGS) entry which is preliminary data.</text>
</comment>
<name>A0ABU0ASY4_9BACI</name>
<dbReference type="PANTHER" id="PTHR45527:SF14">
    <property type="entry name" value="PLIPASTATIN SYNTHASE SUBUNIT B"/>
    <property type="match status" value="1"/>
</dbReference>
<dbReference type="Gene3D" id="3.30.300.30">
    <property type="match status" value="1"/>
</dbReference>
<dbReference type="Pfam" id="PF00668">
    <property type="entry name" value="Condensation"/>
    <property type="match status" value="1"/>
</dbReference>
<keyword evidence="5" id="KW-1185">Reference proteome</keyword>
<dbReference type="InterPro" id="IPR000873">
    <property type="entry name" value="AMP-dep_synth/lig_dom"/>
</dbReference>
<proteinExistence type="inferred from homology"/>
<dbReference type="InterPro" id="IPR001242">
    <property type="entry name" value="Condensation_dom"/>
</dbReference>